<dbReference type="PANTHER" id="PTHR48125">
    <property type="entry name" value="LP07818P1"/>
    <property type="match status" value="1"/>
</dbReference>
<feature type="compositionally biased region" description="Pro residues" evidence="1">
    <location>
        <begin position="72"/>
        <end position="83"/>
    </location>
</feature>
<dbReference type="EMBL" id="CDMY01000495">
    <property type="protein sequence ID" value="CEM17736.1"/>
    <property type="molecule type" value="Genomic_DNA"/>
</dbReference>
<dbReference type="InParanoid" id="A0A0G4FSU5"/>
<accession>A0A0G4FSU5</accession>
<feature type="region of interest" description="Disordered" evidence="1">
    <location>
        <begin position="329"/>
        <end position="360"/>
    </location>
</feature>
<feature type="region of interest" description="Disordered" evidence="1">
    <location>
        <begin position="1"/>
        <end position="47"/>
    </location>
</feature>
<evidence type="ECO:0000256" key="1">
    <source>
        <dbReference type="SAM" id="MobiDB-lite"/>
    </source>
</evidence>
<protein>
    <recommendedName>
        <fullName evidence="2">U-box domain-containing protein</fullName>
    </recommendedName>
</protein>
<feature type="domain" description="U-box" evidence="2">
    <location>
        <begin position="118"/>
        <end position="184"/>
    </location>
</feature>
<dbReference type="Pfam" id="PF04564">
    <property type="entry name" value="U-box"/>
    <property type="match status" value="1"/>
</dbReference>
<feature type="region of interest" description="Disordered" evidence="1">
    <location>
        <begin position="68"/>
        <end position="89"/>
    </location>
</feature>
<dbReference type="Gene3D" id="3.30.40.10">
    <property type="entry name" value="Zinc/RING finger domain, C3HC4 (zinc finger)"/>
    <property type="match status" value="1"/>
</dbReference>
<dbReference type="CDD" id="cd16453">
    <property type="entry name" value="RING-Ubox"/>
    <property type="match status" value="1"/>
</dbReference>
<dbReference type="PANTHER" id="PTHR48125:SF10">
    <property type="entry name" value="OS12G0136300 PROTEIN"/>
    <property type="match status" value="1"/>
</dbReference>
<dbReference type="GO" id="GO:0016567">
    <property type="term" value="P:protein ubiquitination"/>
    <property type="evidence" value="ECO:0007669"/>
    <property type="project" value="InterPro"/>
</dbReference>
<organism evidence="3 4">
    <name type="scientific">Vitrella brassicaformis (strain CCMP3155)</name>
    <dbReference type="NCBI Taxonomy" id="1169540"/>
    <lineage>
        <taxon>Eukaryota</taxon>
        <taxon>Sar</taxon>
        <taxon>Alveolata</taxon>
        <taxon>Colpodellida</taxon>
        <taxon>Vitrellaceae</taxon>
        <taxon>Vitrella</taxon>
    </lineage>
</organism>
<evidence type="ECO:0000313" key="3">
    <source>
        <dbReference type="EMBL" id="CEM17736.1"/>
    </source>
</evidence>
<dbReference type="PhylomeDB" id="A0A0G4FSU5"/>
<dbReference type="InterPro" id="IPR013083">
    <property type="entry name" value="Znf_RING/FYVE/PHD"/>
</dbReference>
<dbReference type="SMART" id="SM00504">
    <property type="entry name" value="Ubox"/>
    <property type="match status" value="1"/>
</dbReference>
<sequence length="568" mass="62883">MEAYGDVNSPQPQQRQRQRQHWIVRPSPPPHSPRQPSLNAFFGQMQPANPAPRQIDNIRHPLQAANARHVPPRPAHNPTPAPIRNPRVQKEGFPSVDAKLIAEVLDKVPDDAFPEIDLLRCPLALTVPRTPVIRPSGNCYDLSPLRKHIRAAAAPHAKSPLTQQPLREEDLRPNRFALNCIERWAKKVLEEQAAAVNKANKANKRVGAAVAASAAAGGASAGARDDLDELIIEEVVDGGGNRGRDYPREMWEAYKDTIQIAHTDLEPKRKIVDAFLRDPQMDAFQVLEWHHSELTNHTQQRFQKVHKVLSRAFARELLEWLNEYEANKHNSRQPPAVPPPPHHPAPPAPGPSPHPPRLLDAHNFQLPRSIQAYVESWWALMSFESDLSFRRFAHRLSEANAPKYVVHLAFARVVNGWVRAAKLQTKDVTSIIKESLKSALVPFDVARAVEVIASVSALVGEARTLSLVKPALEALPQPHIRSLAQSMQTHASRHKKILDGIRCYVHVDEDEMAIDAAVPSAAAAAAGAGAPAAQPAGPPPRPRRRILTGFSHTLVCDALTAVFTRVFN</sequence>
<gene>
    <name evidence="3" type="ORF">Vbra_16105</name>
</gene>
<dbReference type="InterPro" id="IPR003613">
    <property type="entry name" value="Ubox_domain"/>
</dbReference>
<dbReference type="GO" id="GO:0004842">
    <property type="term" value="F:ubiquitin-protein transferase activity"/>
    <property type="evidence" value="ECO:0007669"/>
    <property type="project" value="InterPro"/>
</dbReference>
<dbReference type="SUPFAM" id="SSF57850">
    <property type="entry name" value="RING/U-box"/>
    <property type="match status" value="1"/>
</dbReference>
<keyword evidence="4" id="KW-1185">Reference proteome</keyword>
<dbReference type="AlphaFoldDB" id="A0A0G4FSU5"/>
<reference evidence="3 4" key="1">
    <citation type="submission" date="2014-11" db="EMBL/GenBank/DDBJ databases">
        <authorList>
            <person name="Zhu J."/>
            <person name="Qi W."/>
            <person name="Song R."/>
        </authorList>
    </citation>
    <scope>NUCLEOTIDE SEQUENCE [LARGE SCALE GENOMIC DNA]</scope>
</reference>
<dbReference type="VEuPathDB" id="CryptoDB:Vbra_16105"/>
<evidence type="ECO:0000313" key="4">
    <source>
        <dbReference type="Proteomes" id="UP000041254"/>
    </source>
</evidence>
<proteinExistence type="predicted"/>
<dbReference type="Proteomes" id="UP000041254">
    <property type="component" value="Unassembled WGS sequence"/>
</dbReference>
<feature type="compositionally biased region" description="Pro residues" evidence="1">
    <location>
        <begin position="335"/>
        <end position="356"/>
    </location>
</feature>
<dbReference type="OrthoDB" id="629492at2759"/>
<name>A0A0G4FSU5_VITBC</name>
<evidence type="ECO:0000259" key="2">
    <source>
        <dbReference type="SMART" id="SM00504"/>
    </source>
</evidence>